<evidence type="ECO:0000256" key="2">
    <source>
        <dbReference type="SAM" id="Phobius"/>
    </source>
</evidence>
<gene>
    <name evidence="4" type="ORF">APE01nite_23350</name>
</gene>
<accession>A0A4Y3TXS0</accession>
<feature type="transmembrane region" description="Helical" evidence="2">
    <location>
        <begin position="38"/>
        <end position="57"/>
    </location>
</feature>
<keyword evidence="2" id="KW-1133">Transmembrane helix</keyword>
<feature type="transmembrane region" description="Helical" evidence="2">
    <location>
        <begin position="63"/>
        <end position="85"/>
    </location>
</feature>
<evidence type="ECO:0000259" key="3">
    <source>
        <dbReference type="Pfam" id="PF05232"/>
    </source>
</evidence>
<keyword evidence="2" id="KW-0472">Membrane</keyword>
<sequence>MSTRDGVNTPMKPTPSAPPPAQKISHGLRTGADRLRHVLLFELVALSIVIPCGSTLFGLHESAMGVIGIGSAVTATIWNFLYNLLFDHAMLHLRATTHKTTLMRVAHTIGFEAGLQIILLPAIAAYCGLSIMASLPLTLSLAGFYLVYAFVFNLAYDRVFPLPVASAPLCEA</sequence>
<proteinExistence type="predicted"/>
<feature type="domain" description="Chlorhexidine efflux transporter" evidence="3">
    <location>
        <begin position="29"/>
        <end position="91"/>
    </location>
</feature>
<feature type="compositionally biased region" description="Pro residues" evidence="1">
    <location>
        <begin position="12"/>
        <end position="21"/>
    </location>
</feature>
<feature type="domain" description="Chlorhexidine efflux transporter" evidence="3">
    <location>
        <begin position="99"/>
        <end position="161"/>
    </location>
</feature>
<dbReference type="AlphaFoldDB" id="A0A4Y3TXS0"/>
<name>A0A4Y3TXS0_9PROT</name>
<comment type="caution">
    <text evidence="4">The sequence shown here is derived from an EMBL/GenBank/DDBJ whole genome shotgun (WGS) entry which is preliminary data.</text>
</comment>
<dbReference type="InterPro" id="IPR007896">
    <property type="entry name" value="BTP_bacteria"/>
</dbReference>
<dbReference type="NCBIfam" id="NF033664">
    <property type="entry name" value="PACE_transport"/>
    <property type="match status" value="1"/>
</dbReference>
<dbReference type="RefSeq" id="WP_242008920.1">
    <property type="nucleotide sequence ID" value="NZ_BAPL01000026.1"/>
</dbReference>
<feature type="transmembrane region" description="Helical" evidence="2">
    <location>
        <begin position="105"/>
        <end position="131"/>
    </location>
</feature>
<feature type="region of interest" description="Disordered" evidence="1">
    <location>
        <begin position="1"/>
        <end position="26"/>
    </location>
</feature>
<dbReference type="Pfam" id="PF05232">
    <property type="entry name" value="BTP"/>
    <property type="match status" value="2"/>
</dbReference>
<protein>
    <submittedName>
        <fullName evidence="4">Membrane protein</fullName>
    </submittedName>
</protein>
<dbReference type="InterPro" id="IPR058208">
    <property type="entry name" value="PACE"/>
</dbReference>
<keyword evidence="5" id="KW-1185">Reference proteome</keyword>
<evidence type="ECO:0000256" key="1">
    <source>
        <dbReference type="SAM" id="MobiDB-lite"/>
    </source>
</evidence>
<feature type="transmembrane region" description="Helical" evidence="2">
    <location>
        <begin position="137"/>
        <end position="156"/>
    </location>
</feature>
<reference evidence="4 5" key="1">
    <citation type="submission" date="2019-06" db="EMBL/GenBank/DDBJ databases">
        <title>Whole genome shotgun sequence of Acetobacter peroxydans NBRC 13755.</title>
        <authorList>
            <person name="Hosoyama A."/>
            <person name="Uohara A."/>
            <person name="Ohji S."/>
            <person name="Ichikawa N."/>
        </authorList>
    </citation>
    <scope>NUCLEOTIDE SEQUENCE [LARGE SCALE GENOMIC DNA]</scope>
    <source>
        <strain evidence="4 5">NBRC 13755</strain>
    </source>
</reference>
<organism evidence="4 5">
    <name type="scientific">Acetobacter peroxydans</name>
    <dbReference type="NCBI Taxonomy" id="104098"/>
    <lineage>
        <taxon>Bacteria</taxon>
        <taxon>Pseudomonadati</taxon>
        <taxon>Pseudomonadota</taxon>
        <taxon>Alphaproteobacteria</taxon>
        <taxon>Acetobacterales</taxon>
        <taxon>Acetobacteraceae</taxon>
        <taxon>Acetobacter</taxon>
    </lineage>
</organism>
<evidence type="ECO:0000313" key="5">
    <source>
        <dbReference type="Proteomes" id="UP000317730"/>
    </source>
</evidence>
<evidence type="ECO:0000313" key="4">
    <source>
        <dbReference type="EMBL" id="GEB86538.1"/>
    </source>
</evidence>
<dbReference type="Proteomes" id="UP000317730">
    <property type="component" value="Unassembled WGS sequence"/>
</dbReference>
<dbReference type="EMBL" id="BJMV01000016">
    <property type="protein sequence ID" value="GEB86538.1"/>
    <property type="molecule type" value="Genomic_DNA"/>
</dbReference>
<keyword evidence="2" id="KW-0812">Transmembrane</keyword>